<name>A0ABS7Y4M3_9BURK</name>
<keyword evidence="2" id="KW-1185">Reference proteome</keyword>
<sequence>MSQHAIGGYFELPLVSQQEQILPQAARFQSARSAFLTLLRLGKPRRVWMPYYLCDSMYAPLREAGVPWQSYSLSEAFEIAGEPDVREGDWLYYVNYFGICDGKIDALLHQYNPQQVVLDHCQAFYSQPRSCLANIYSPRKFFGVPDGGLLITALPVEEPAQEDTESIARASYLLKRFADTPEAGYGDYQASERSLDNMEPRRMSRLTEKLLSSVSLKDVMERRNANFGYLQQRLSEWNRCAIPETVNAPLCYPLLVKSPGLREHLIGQRIFVPKYWPDVQNSVEEGSVEHVFTNCLLPLPCDQRYGVEDMMRIADTCIDYINRNCNS</sequence>
<organism evidence="1 2">
    <name type="scientific">Massilia hydrophila</name>
    <dbReference type="NCBI Taxonomy" id="3044279"/>
    <lineage>
        <taxon>Bacteria</taxon>
        <taxon>Pseudomonadati</taxon>
        <taxon>Pseudomonadota</taxon>
        <taxon>Betaproteobacteria</taxon>
        <taxon>Burkholderiales</taxon>
        <taxon>Oxalobacteraceae</taxon>
        <taxon>Telluria group</taxon>
        <taxon>Massilia</taxon>
    </lineage>
</organism>
<evidence type="ECO:0000313" key="2">
    <source>
        <dbReference type="Proteomes" id="UP001198602"/>
    </source>
</evidence>
<dbReference type="RefSeq" id="WP_225237071.1">
    <property type="nucleotide sequence ID" value="NZ_JAHYBX010000001.1"/>
</dbReference>
<evidence type="ECO:0008006" key="3">
    <source>
        <dbReference type="Google" id="ProtNLM"/>
    </source>
</evidence>
<dbReference type="EMBL" id="JAHYBX010000001">
    <property type="protein sequence ID" value="MCA1854618.1"/>
    <property type="molecule type" value="Genomic_DNA"/>
</dbReference>
<proteinExistence type="predicted"/>
<evidence type="ECO:0000313" key="1">
    <source>
        <dbReference type="EMBL" id="MCA1854618.1"/>
    </source>
</evidence>
<dbReference type="SUPFAM" id="SSF53383">
    <property type="entry name" value="PLP-dependent transferases"/>
    <property type="match status" value="1"/>
</dbReference>
<reference evidence="1 2" key="1">
    <citation type="submission" date="2021-07" db="EMBL/GenBank/DDBJ databases">
        <title>Characterization of Violacein-producing bacteria and related species.</title>
        <authorList>
            <person name="Wilson H.S."/>
            <person name="De Leon M.E."/>
        </authorList>
    </citation>
    <scope>NUCLEOTIDE SEQUENCE [LARGE SCALE GENOMIC DNA]</scope>
    <source>
        <strain evidence="1 2">HSC-2F05</strain>
    </source>
</reference>
<accession>A0ABS7Y4M3</accession>
<protein>
    <recommendedName>
        <fullName evidence="3">DegT/DnrJ/EryC1/StrS aminotransferase family protein</fullName>
    </recommendedName>
</protein>
<dbReference type="InterPro" id="IPR015424">
    <property type="entry name" value="PyrdxlP-dep_Trfase"/>
</dbReference>
<dbReference type="Proteomes" id="UP001198602">
    <property type="component" value="Unassembled WGS sequence"/>
</dbReference>
<gene>
    <name evidence="1" type="ORF">LE190_01580</name>
</gene>
<comment type="caution">
    <text evidence="1">The sequence shown here is derived from an EMBL/GenBank/DDBJ whole genome shotgun (WGS) entry which is preliminary data.</text>
</comment>